<evidence type="ECO:0000256" key="4">
    <source>
        <dbReference type="ARBA" id="ARBA00022679"/>
    </source>
</evidence>
<feature type="binding site" evidence="10">
    <location>
        <position position="240"/>
    </location>
    <ligand>
        <name>ATP</name>
        <dbReference type="ChEBI" id="CHEBI:30616"/>
        <note>ligand shared between two neighboring subunits</note>
    </ligand>
</feature>
<keyword evidence="5 10" id="KW-0479">Metal-binding</keyword>
<keyword evidence="6 10" id="KW-0547">Nucleotide-binding</keyword>
<feature type="binding site" evidence="10">
    <location>
        <position position="16"/>
    </location>
    <ligand>
        <name>Mg(2+)</name>
        <dbReference type="ChEBI" id="CHEBI:18420"/>
    </ligand>
</feature>
<keyword evidence="10" id="KW-0963">Cytoplasm</keyword>
<comment type="pathway">
    <text evidence="1 10">Amino-acid biosynthesis; S-adenosyl-L-methionine biosynthesis; S-adenosyl-L-methionine from L-methionine: step 1/1.</text>
</comment>
<feature type="binding site" description="in other chain" evidence="10">
    <location>
        <position position="271"/>
    </location>
    <ligand>
        <name>L-methionine</name>
        <dbReference type="ChEBI" id="CHEBI:57844"/>
        <note>ligand shared between two neighboring subunits</note>
    </ligand>
</feature>
<evidence type="ECO:0000256" key="2">
    <source>
        <dbReference type="ARBA" id="ARBA00009685"/>
    </source>
</evidence>
<dbReference type="Pfam" id="PF02773">
    <property type="entry name" value="S-AdoMet_synt_C"/>
    <property type="match status" value="1"/>
</dbReference>
<name>A0A9D1HVS4_9BACT</name>
<evidence type="ECO:0000256" key="6">
    <source>
        <dbReference type="ARBA" id="ARBA00022741"/>
    </source>
</evidence>
<dbReference type="GO" id="GO:0006730">
    <property type="term" value="P:one-carbon metabolic process"/>
    <property type="evidence" value="ECO:0007669"/>
    <property type="project" value="UniProtKB-KW"/>
</dbReference>
<keyword evidence="4 10" id="KW-0808">Transferase</keyword>
<reference evidence="16" key="2">
    <citation type="journal article" date="2021" name="PeerJ">
        <title>Extensive microbial diversity within the chicken gut microbiome revealed by metagenomics and culture.</title>
        <authorList>
            <person name="Gilroy R."/>
            <person name="Ravi A."/>
            <person name="Getino M."/>
            <person name="Pursley I."/>
            <person name="Horton D.L."/>
            <person name="Alikhan N.F."/>
            <person name="Baker D."/>
            <person name="Gharbi K."/>
            <person name="Hall N."/>
            <person name="Watson M."/>
            <person name="Adriaenssens E.M."/>
            <person name="Foster-Nyarko E."/>
            <person name="Jarju S."/>
            <person name="Secka A."/>
            <person name="Antonio M."/>
            <person name="Oren A."/>
            <person name="Chaudhuri R.R."/>
            <person name="La Ragione R."/>
            <person name="Hildebrand F."/>
            <person name="Pallen M.J."/>
        </authorList>
    </citation>
    <scope>NUCLEOTIDE SEQUENCE</scope>
    <source>
        <strain evidence="16">CHK197-8231</strain>
    </source>
</reference>
<dbReference type="SUPFAM" id="SSF55973">
    <property type="entry name" value="S-adenosylmethionine synthetase"/>
    <property type="match status" value="3"/>
</dbReference>
<comment type="cofactor">
    <cofactor evidence="10">
        <name>Mg(2+)</name>
        <dbReference type="ChEBI" id="CHEBI:18420"/>
    </cofactor>
    <text evidence="10">Binds 2 divalent ions per subunit.</text>
</comment>
<dbReference type="InterPro" id="IPR022631">
    <property type="entry name" value="ADOMET_SYNTHASE_CS"/>
</dbReference>
<evidence type="ECO:0000313" key="17">
    <source>
        <dbReference type="Proteomes" id="UP000824087"/>
    </source>
</evidence>
<evidence type="ECO:0000259" key="14">
    <source>
        <dbReference type="Pfam" id="PF02772"/>
    </source>
</evidence>
<comment type="function">
    <text evidence="10">Catalyzes the formation of S-adenosylmethionine (AdoMet) from methionine and ATP. The overall synthetic reaction is composed of two sequential steps, AdoMet formation and the subsequent tripolyphosphate hydrolysis which occurs prior to release of AdoMet from the enzyme.</text>
</comment>
<evidence type="ECO:0000313" key="16">
    <source>
        <dbReference type="EMBL" id="HIU22533.1"/>
    </source>
</evidence>
<feature type="binding site" description="in other chain" evidence="10">
    <location>
        <begin position="246"/>
        <end position="247"/>
    </location>
    <ligand>
        <name>ATP</name>
        <dbReference type="ChEBI" id="CHEBI:30616"/>
        <note>ligand shared between two neighboring subunits</note>
    </ligand>
</feature>
<evidence type="ECO:0000259" key="15">
    <source>
        <dbReference type="Pfam" id="PF02773"/>
    </source>
</evidence>
<evidence type="ECO:0000256" key="7">
    <source>
        <dbReference type="ARBA" id="ARBA00022840"/>
    </source>
</evidence>
<feature type="binding site" evidence="10">
    <location>
        <position position="42"/>
    </location>
    <ligand>
        <name>K(+)</name>
        <dbReference type="ChEBI" id="CHEBI:29103"/>
    </ligand>
</feature>
<feature type="binding site" evidence="10">
    <location>
        <position position="240"/>
    </location>
    <ligand>
        <name>L-methionine</name>
        <dbReference type="ChEBI" id="CHEBI:57844"/>
        <note>ligand shared between two neighboring subunits</note>
    </ligand>
</feature>
<feature type="binding site" description="in other chain" evidence="10">
    <location>
        <begin position="231"/>
        <end position="232"/>
    </location>
    <ligand>
        <name>ATP</name>
        <dbReference type="ChEBI" id="CHEBI:30616"/>
        <note>ligand shared between two neighboring subunits</note>
    </ligand>
</feature>
<comment type="similarity">
    <text evidence="2 10 12">Belongs to the AdoMet synthase family.</text>
</comment>
<comment type="caution">
    <text evidence="16">The sequence shown here is derived from an EMBL/GenBank/DDBJ whole genome shotgun (WGS) entry which is preliminary data.</text>
</comment>
<feature type="binding site" evidence="10">
    <location>
        <position position="267"/>
    </location>
    <ligand>
        <name>ATP</name>
        <dbReference type="ChEBI" id="CHEBI:30616"/>
        <note>ligand shared between two neighboring subunits</note>
    </ligand>
</feature>
<comment type="catalytic activity">
    <reaction evidence="10">
        <text>L-methionine + ATP + H2O = S-adenosyl-L-methionine + phosphate + diphosphate</text>
        <dbReference type="Rhea" id="RHEA:21080"/>
        <dbReference type="ChEBI" id="CHEBI:15377"/>
        <dbReference type="ChEBI" id="CHEBI:30616"/>
        <dbReference type="ChEBI" id="CHEBI:33019"/>
        <dbReference type="ChEBI" id="CHEBI:43474"/>
        <dbReference type="ChEBI" id="CHEBI:57844"/>
        <dbReference type="ChEBI" id="CHEBI:59789"/>
        <dbReference type="EC" id="2.5.1.6"/>
    </reaction>
</comment>
<evidence type="ECO:0000256" key="10">
    <source>
        <dbReference type="HAMAP-Rule" id="MF_00086"/>
    </source>
</evidence>
<evidence type="ECO:0000256" key="5">
    <source>
        <dbReference type="ARBA" id="ARBA00022723"/>
    </source>
</evidence>
<feature type="domain" description="S-adenosylmethionine synthetase N-terminal" evidence="13">
    <location>
        <begin position="3"/>
        <end position="99"/>
    </location>
</feature>
<proteinExistence type="inferred from homology"/>
<evidence type="ECO:0000256" key="3">
    <source>
        <dbReference type="ARBA" id="ARBA00022563"/>
    </source>
</evidence>
<gene>
    <name evidence="10" type="primary">metK</name>
    <name evidence="16" type="ORF">IAD49_03010</name>
</gene>
<comment type="subunit">
    <text evidence="10">Homotetramer; dimer of dimers.</text>
</comment>
<dbReference type="Pfam" id="PF02772">
    <property type="entry name" value="S-AdoMet_synt_M"/>
    <property type="match status" value="1"/>
</dbReference>
<feature type="binding site" description="in other chain" evidence="10">
    <location>
        <position position="14"/>
    </location>
    <ligand>
        <name>ATP</name>
        <dbReference type="ChEBI" id="CHEBI:30616"/>
        <note>ligand shared between two neighboring subunits</note>
    </ligand>
</feature>
<reference evidence="16" key="1">
    <citation type="submission" date="2020-10" db="EMBL/GenBank/DDBJ databases">
        <authorList>
            <person name="Gilroy R."/>
        </authorList>
    </citation>
    <scope>NUCLEOTIDE SEQUENCE</scope>
    <source>
        <strain evidence="16">CHK197-8231</strain>
    </source>
</reference>
<feature type="domain" description="S-adenosylmethionine synthetase C-terminal" evidence="15">
    <location>
        <begin position="234"/>
        <end position="373"/>
    </location>
</feature>
<dbReference type="GO" id="GO:0005524">
    <property type="term" value="F:ATP binding"/>
    <property type="evidence" value="ECO:0007669"/>
    <property type="project" value="UniProtKB-UniRule"/>
</dbReference>
<dbReference type="EC" id="2.5.1.6" evidence="10"/>
<dbReference type="GO" id="GO:0000287">
    <property type="term" value="F:magnesium ion binding"/>
    <property type="evidence" value="ECO:0007669"/>
    <property type="project" value="UniProtKB-UniRule"/>
</dbReference>
<dbReference type="FunFam" id="3.30.300.10:FF:000003">
    <property type="entry name" value="S-adenosylmethionine synthase"/>
    <property type="match status" value="1"/>
</dbReference>
<dbReference type="Gene3D" id="3.30.300.10">
    <property type="match status" value="3"/>
</dbReference>
<keyword evidence="8 10" id="KW-0460">Magnesium</keyword>
<accession>A0A9D1HVS4</accession>
<comment type="cofactor">
    <cofactor evidence="10">
        <name>K(+)</name>
        <dbReference type="ChEBI" id="CHEBI:29103"/>
    </cofactor>
    <text evidence="10">Binds 1 potassium ion per subunit.</text>
</comment>
<dbReference type="InterPro" id="IPR022630">
    <property type="entry name" value="S-AdoMet_synt_C"/>
</dbReference>
<evidence type="ECO:0000259" key="13">
    <source>
        <dbReference type="Pfam" id="PF00438"/>
    </source>
</evidence>
<evidence type="ECO:0000256" key="12">
    <source>
        <dbReference type="RuleBase" id="RU004462"/>
    </source>
</evidence>
<dbReference type="GO" id="GO:0005737">
    <property type="term" value="C:cytoplasm"/>
    <property type="evidence" value="ECO:0007669"/>
    <property type="project" value="UniProtKB-SubCell"/>
</dbReference>
<feature type="binding site" description="in other chain" evidence="10">
    <location>
        <position position="98"/>
    </location>
    <ligand>
        <name>L-methionine</name>
        <dbReference type="ChEBI" id="CHEBI:57844"/>
        <note>ligand shared between two neighboring subunits</note>
    </ligand>
</feature>
<dbReference type="PROSITE" id="PS00377">
    <property type="entry name" value="ADOMET_SYNTHASE_2"/>
    <property type="match status" value="1"/>
</dbReference>
<comment type="subcellular location">
    <subcellularLocation>
        <location evidence="10 11">Cytoplasm</location>
    </subcellularLocation>
</comment>
<feature type="binding site" description="in other chain" evidence="10">
    <location>
        <begin position="165"/>
        <end position="167"/>
    </location>
    <ligand>
        <name>ATP</name>
        <dbReference type="ChEBI" id="CHEBI:30616"/>
        <note>ligand shared between two neighboring subunits</note>
    </ligand>
</feature>
<sequence length="387" mass="42894">MKRLVTCESVTCGHPDKVCDQVADAILDAYKKEDPESHVAVEVSMSYRRVFVMGEVRSKAKIEIEPLIRKTICEIGYDHDTLEFNGNTIPIDIDIRTQSEDISMGVDQARDVVGQLGAGDQGMMYGYACSDTDNKMPYPYELATKLAHRLEVVRKEQLIPYLRPDGKTQVTVEYDGEEPVRIQTILISTQHEPNIALAQLRKDLLTHVIDPVLEARWDSASIQILVNPTGRFVLGGPAADSGLTGRKIIADTYGGIGHHGGGAFSGKDATKVDRTAAYYTRYVAKNLVAANCCRKCEVSVSYAIGVANPISISIDTFDTARYPEETLLHVIETVFDFRPSQMIEALSLDKVEFQTLSNYGHFGWNANKLSWEQTDKVEAIKAALKTL</sequence>
<keyword evidence="7 10" id="KW-0067">ATP-binding</keyword>
<dbReference type="InterPro" id="IPR022628">
    <property type="entry name" value="S-AdoMet_synt_N"/>
</dbReference>
<feature type="domain" description="S-adenosylmethionine synthetase central" evidence="14">
    <location>
        <begin position="116"/>
        <end position="232"/>
    </location>
</feature>
<dbReference type="CDD" id="cd18079">
    <property type="entry name" value="S-AdoMet_synt"/>
    <property type="match status" value="1"/>
</dbReference>
<dbReference type="NCBIfam" id="TIGR01034">
    <property type="entry name" value="metK"/>
    <property type="match status" value="1"/>
</dbReference>
<dbReference type="AlphaFoldDB" id="A0A9D1HVS4"/>
<dbReference type="Proteomes" id="UP000824087">
    <property type="component" value="Unassembled WGS sequence"/>
</dbReference>
<keyword evidence="3 10" id="KW-0554">One-carbon metabolism</keyword>
<evidence type="ECO:0000256" key="11">
    <source>
        <dbReference type="RuleBase" id="RU000542"/>
    </source>
</evidence>
<feature type="region of interest" description="Flexible loop" evidence="10">
    <location>
        <begin position="98"/>
        <end position="108"/>
    </location>
</feature>
<dbReference type="Pfam" id="PF00438">
    <property type="entry name" value="S-AdoMet_synt_N"/>
    <property type="match status" value="1"/>
</dbReference>
<dbReference type="PIRSF" id="PIRSF000497">
    <property type="entry name" value="MAT"/>
    <property type="match status" value="1"/>
</dbReference>
<evidence type="ECO:0000256" key="1">
    <source>
        <dbReference type="ARBA" id="ARBA00005224"/>
    </source>
</evidence>
<evidence type="ECO:0000256" key="8">
    <source>
        <dbReference type="ARBA" id="ARBA00022842"/>
    </source>
</evidence>
<dbReference type="PANTHER" id="PTHR11964">
    <property type="entry name" value="S-ADENOSYLMETHIONINE SYNTHETASE"/>
    <property type="match status" value="1"/>
</dbReference>
<dbReference type="InterPro" id="IPR022636">
    <property type="entry name" value="S-AdoMet_synthetase_sfam"/>
</dbReference>
<feature type="binding site" description="in other chain" evidence="10">
    <location>
        <position position="55"/>
    </location>
    <ligand>
        <name>L-methionine</name>
        <dbReference type="ChEBI" id="CHEBI:57844"/>
        <note>ligand shared between two neighboring subunits</note>
    </ligand>
</feature>
<evidence type="ECO:0000256" key="9">
    <source>
        <dbReference type="ARBA" id="ARBA00022958"/>
    </source>
</evidence>
<dbReference type="InterPro" id="IPR002133">
    <property type="entry name" value="S-AdoMet_synthetase"/>
</dbReference>
<organism evidence="16 17">
    <name type="scientific">Candidatus Fimihabitans intestinipullorum</name>
    <dbReference type="NCBI Taxonomy" id="2840820"/>
    <lineage>
        <taxon>Bacteria</taxon>
        <taxon>Bacillati</taxon>
        <taxon>Mycoplasmatota</taxon>
        <taxon>Mycoplasmatota incertae sedis</taxon>
        <taxon>Candidatus Fimihabitans</taxon>
    </lineage>
</organism>
<keyword evidence="9 10" id="KW-0630">Potassium</keyword>
<dbReference type="HAMAP" id="MF_00086">
    <property type="entry name" value="S_AdoMet_synth1"/>
    <property type="match status" value="1"/>
</dbReference>
<dbReference type="EMBL" id="DVML01000017">
    <property type="protein sequence ID" value="HIU22533.1"/>
    <property type="molecule type" value="Genomic_DNA"/>
</dbReference>
<dbReference type="GO" id="GO:0004478">
    <property type="term" value="F:methionine adenosyltransferase activity"/>
    <property type="evidence" value="ECO:0007669"/>
    <property type="project" value="UniProtKB-UniRule"/>
</dbReference>
<protein>
    <recommendedName>
        <fullName evidence="10">S-adenosylmethionine synthase</fullName>
        <shortName evidence="10">AdoMet synthase</shortName>
        <ecNumber evidence="10">2.5.1.6</ecNumber>
    </recommendedName>
    <alternativeName>
        <fullName evidence="10">MAT</fullName>
    </alternativeName>
    <alternativeName>
        <fullName evidence="10">Methionine adenosyltransferase</fullName>
    </alternativeName>
</protein>
<dbReference type="GO" id="GO:0006556">
    <property type="term" value="P:S-adenosylmethionine biosynthetic process"/>
    <property type="evidence" value="ECO:0007669"/>
    <property type="project" value="UniProtKB-UniRule"/>
</dbReference>
<feature type="binding site" evidence="10">
    <location>
        <position position="263"/>
    </location>
    <ligand>
        <name>ATP</name>
        <dbReference type="ChEBI" id="CHEBI:30616"/>
        <note>ligand shared between two neighboring subunits</note>
    </ligand>
</feature>
<dbReference type="InterPro" id="IPR022629">
    <property type="entry name" value="S-AdoMet_synt_central"/>
</dbReference>
<dbReference type="PROSITE" id="PS00376">
    <property type="entry name" value="ADOMET_SYNTHASE_1"/>
    <property type="match status" value="1"/>
</dbReference>